<dbReference type="CDD" id="cd02440">
    <property type="entry name" value="AdoMet_MTases"/>
    <property type="match status" value="1"/>
</dbReference>
<organism evidence="3 4">
    <name type="scientific">Mucilaginibacter mali</name>
    <dbReference type="NCBI Taxonomy" id="2740462"/>
    <lineage>
        <taxon>Bacteria</taxon>
        <taxon>Pseudomonadati</taxon>
        <taxon>Bacteroidota</taxon>
        <taxon>Sphingobacteriia</taxon>
        <taxon>Sphingobacteriales</taxon>
        <taxon>Sphingobacteriaceae</taxon>
        <taxon>Mucilaginibacter</taxon>
    </lineage>
</organism>
<keyword evidence="3" id="KW-0808">Transferase</keyword>
<dbReference type="GO" id="GO:0008757">
    <property type="term" value="F:S-adenosylmethionine-dependent methyltransferase activity"/>
    <property type="evidence" value="ECO:0007669"/>
    <property type="project" value="InterPro"/>
</dbReference>
<protein>
    <submittedName>
        <fullName evidence="3">Class I SAM-dependent methyltransferase</fullName>
    </submittedName>
</protein>
<dbReference type="KEGG" id="mmab:HQ865_22415"/>
<dbReference type="InterPro" id="IPR013216">
    <property type="entry name" value="Methyltransf_11"/>
</dbReference>
<evidence type="ECO:0000313" key="4">
    <source>
        <dbReference type="Proteomes" id="UP000505355"/>
    </source>
</evidence>
<dbReference type="EMBL" id="CP054139">
    <property type="protein sequence ID" value="QKJ32397.1"/>
    <property type="molecule type" value="Genomic_DNA"/>
</dbReference>
<sequence>MNPTSSPGKVNYGIDAPGVVRNLVILGTILIITVIIFPHVKVGSTDIDTRGFIWSGASCVLAGLLMLLYSLNGKYHHRDRMLSLISWKGNEQVLDVGTGLGLLMIGAAKQLNTGRSTGIDTWSNTDLSRNKRENTIKNAVLEQVGNKCAIMSEDATEMSFADETFDVILSNLCIHNIYEKPRRLQACQEIARVLKKGGTAVISDFRHMHEYRYNFKQLGLDTEMMGANYLMTFPPLNILVVKKQPL</sequence>
<keyword evidence="4" id="KW-1185">Reference proteome</keyword>
<feature type="transmembrane region" description="Helical" evidence="1">
    <location>
        <begin position="20"/>
        <end position="40"/>
    </location>
</feature>
<dbReference type="AlphaFoldDB" id="A0A7D4TZP4"/>
<reference evidence="3 4" key="1">
    <citation type="submission" date="2020-05" db="EMBL/GenBank/DDBJ databases">
        <title>Mucilaginibacter mali sp. nov.</title>
        <authorList>
            <person name="Kim H.S."/>
            <person name="Lee K.C."/>
            <person name="Suh M.K."/>
            <person name="Kim J.-S."/>
            <person name="Han K.-I."/>
            <person name="Eom M.K."/>
            <person name="Shin Y.K."/>
            <person name="Lee J.-S."/>
        </authorList>
    </citation>
    <scope>NUCLEOTIDE SEQUENCE [LARGE SCALE GENOMIC DNA]</scope>
    <source>
        <strain evidence="3 4">G2-14</strain>
    </source>
</reference>
<keyword evidence="1" id="KW-0472">Membrane</keyword>
<dbReference type="PANTHER" id="PTHR45277">
    <property type="entry name" value="EXPRESSED PROTEIN"/>
    <property type="match status" value="1"/>
</dbReference>
<evidence type="ECO:0000313" key="3">
    <source>
        <dbReference type="EMBL" id="QKJ32397.1"/>
    </source>
</evidence>
<dbReference type="RefSeq" id="WP_173417047.1">
    <property type="nucleotide sequence ID" value="NZ_CP054139.1"/>
</dbReference>
<keyword evidence="1" id="KW-0812">Transmembrane</keyword>
<dbReference type="SUPFAM" id="SSF53335">
    <property type="entry name" value="S-adenosyl-L-methionine-dependent methyltransferases"/>
    <property type="match status" value="1"/>
</dbReference>
<dbReference type="Pfam" id="PF08241">
    <property type="entry name" value="Methyltransf_11"/>
    <property type="match status" value="1"/>
</dbReference>
<accession>A0A7D4TZP4</accession>
<evidence type="ECO:0000259" key="2">
    <source>
        <dbReference type="Pfam" id="PF08241"/>
    </source>
</evidence>
<keyword evidence="1" id="KW-1133">Transmembrane helix</keyword>
<evidence type="ECO:0000256" key="1">
    <source>
        <dbReference type="SAM" id="Phobius"/>
    </source>
</evidence>
<name>A0A7D4TZP4_9SPHI</name>
<dbReference type="GO" id="GO:0032259">
    <property type="term" value="P:methylation"/>
    <property type="evidence" value="ECO:0007669"/>
    <property type="project" value="UniProtKB-KW"/>
</dbReference>
<dbReference type="InterPro" id="IPR029063">
    <property type="entry name" value="SAM-dependent_MTases_sf"/>
</dbReference>
<dbReference type="Proteomes" id="UP000505355">
    <property type="component" value="Chromosome"/>
</dbReference>
<feature type="transmembrane region" description="Helical" evidence="1">
    <location>
        <begin position="52"/>
        <end position="71"/>
    </location>
</feature>
<proteinExistence type="predicted"/>
<feature type="domain" description="Methyltransferase type 11" evidence="2">
    <location>
        <begin position="94"/>
        <end position="202"/>
    </location>
</feature>
<gene>
    <name evidence="3" type="ORF">HQ865_22415</name>
</gene>
<dbReference type="PANTHER" id="PTHR45277:SF1">
    <property type="entry name" value="EXPRESSED PROTEIN"/>
    <property type="match status" value="1"/>
</dbReference>
<keyword evidence="3" id="KW-0489">Methyltransferase</keyword>
<dbReference type="Gene3D" id="3.40.50.150">
    <property type="entry name" value="Vaccinia Virus protein VP39"/>
    <property type="match status" value="1"/>
</dbReference>